<evidence type="ECO:0000256" key="2">
    <source>
        <dbReference type="ARBA" id="ARBA00023043"/>
    </source>
</evidence>
<keyword evidence="2" id="KW-0040">ANK repeat</keyword>
<dbReference type="InterPro" id="IPR051165">
    <property type="entry name" value="Multifunctional_ANK_Repeat"/>
</dbReference>
<dbReference type="Pfam" id="PF12796">
    <property type="entry name" value="Ank_2"/>
    <property type="match status" value="1"/>
</dbReference>
<evidence type="ECO:0000313" key="4">
    <source>
        <dbReference type="Proteomes" id="UP000193920"/>
    </source>
</evidence>
<evidence type="ECO:0000313" key="3">
    <source>
        <dbReference type="EMBL" id="ORY69373.1"/>
    </source>
</evidence>
<gene>
    <name evidence="3" type="ORF">LY90DRAFT_700288</name>
</gene>
<dbReference type="PANTHER" id="PTHR24123:SF33">
    <property type="entry name" value="PROTEIN HOS4"/>
    <property type="match status" value="1"/>
</dbReference>
<organism evidence="3 4">
    <name type="scientific">Neocallimastix californiae</name>
    <dbReference type="NCBI Taxonomy" id="1754190"/>
    <lineage>
        <taxon>Eukaryota</taxon>
        <taxon>Fungi</taxon>
        <taxon>Fungi incertae sedis</taxon>
        <taxon>Chytridiomycota</taxon>
        <taxon>Chytridiomycota incertae sedis</taxon>
        <taxon>Neocallimastigomycetes</taxon>
        <taxon>Neocallimastigales</taxon>
        <taxon>Neocallimastigaceae</taxon>
        <taxon>Neocallimastix</taxon>
    </lineage>
</organism>
<dbReference type="InterPro" id="IPR036770">
    <property type="entry name" value="Ankyrin_rpt-contain_sf"/>
</dbReference>
<proteinExistence type="predicted"/>
<dbReference type="SMART" id="SM00248">
    <property type="entry name" value="ANK"/>
    <property type="match status" value="7"/>
</dbReference>
<dbReference type="EMBL" id="MCOG01000044">
    <property type="protein sequence ID" value="ORY69373.1"/>
    <property type="molecule type" value="Genomic_DNA"/>
</dbReference>
<dbReference type="PANTHER" id="PTHR24123">
    <property type="entry name" value="ANKYRIN REPEAT-CONTAINING"/>
    <property type="match status" value="1"/>
</dbReference>
<dbReference type="OrthoDB" id="2096613at2759"/>
<reference evidence="3 4" key="1">
    <citation type="submission" date="2016-08" db="EMBL/GenBank/DDBJ databases">
        <title>A Parts List for Fungal Cellulosomes Revealed by Comparative Genomics.</title>
        <authorList>
            <consortium name="DOE Joint Genome Institute"/>
            <person name="Haitjema C.H."/>
            <person name="Gilmore S.P."/>
            <person name="Henske J.K."/>
            <person name="Solomon K.V."/>
            <person name="De Groot R."/>
            <person name="Kuo A."/>
            <person name="Mondo S.J."/>
            <person name="Salamov A.A."/>
            <person name="Labutti K."/>
            <person name="Zhao Z."/>
            <person name="Chiniquy J."/>
            <person name="Barry K."/>
            <person name="Brewer H.M."/>
            <person name="Purvine S.O."/>
            <person name="Wright A.T."/>
            <person name="Boxma B."/>
            <person name="Van Alen T."/>
            <person name="Hackstein J.H."/>
            <person name="Baker S.E."/>
            <person name="Grigoriev I.V."/>
            <person name="O'Malley M.A."/>
        </authorList>
    </citation>
    <scope>NUCLEOTIDE SEQUENCE [LARGE SCALE GENOMIC DNA]</scope>
    <source>
        <strain evidence="3 4">G1</strain>
    </source>
</reference>
<comment type="caution">
    <text evidence="3">The sequence shown here is derived from an EMBL/GenBank/DDBJ whole genome shotgun (WGS) entry which is preliminary data.</text>
</comment>
<protein>
    <submittedName>
        <fullName evidence="3">Ankyrin</fullName>
    </submittedName>
</protein>
<keyword evidence="4" id="KW-1185">Reference proteome</keyword>
<sequence>MGININARDEEGKTALMYAVERYDLVFLVKELLGDSNCQKELSDIYGNTALFYSTKNLERFKLLMNANCNYKHKNNDNEDIFLYCCRYDRDKIFNELISKPGIDINALNIKGKSAAMYCAENGKYDQLTVLVRDKKVDINYKNKFDNSILSSFIKKYDGIMQGNDIRVFNSQINYINVKNYAYTLKTLLELGCDMNVPIDDDGNVPIMYYLMTEDYVTAYYLLDKYPTIDLSIKNRYGINATYLSFFIKKEVFEVMPYSEIKLISYSSLKELILNNSTFDLKCVDFNNNNLLIHSIIRDDPLAFKILHRLDENDLLNYNNMGENLLIFVTKLGKTDILYSILNILKSKKKYIKEAINHQDELGNTALFYAVQLKDMYVINLLRNFEADIYIKNHQNQSPLDLARSLPDYEMVVEFLENKPLPINDKSLQEKSVRFKRKTSDEKLEEYIKNYRINENQNSYSYLLKNAYQHYQPTRYTNIMSQWALEVYYPNSGITITTFEIPYAYTTAFG</sequence>
<name>A0A1Y2ECS1_9FUNG</name>
<dbReference type="InterPro" id="IPR002110">
    <property type="entry name" value="Ankyrin_rpt"/>
</dbReference>
<dbReference type="SUPFAM" id="SSF48403">
    <property type="entry name" value="Ankyrin repeat"/>
    <property type="match status" value="1"/>
</dbReference>
<dbReference type="AlphaFoldDB" id="A0A1Y2ECS1"/>
<keyword evidence="1" id="KW-0677">Repeat</keyword>
<evidence type="ECO:0000256" key="1">
    <source>
        <dbReference type="ARBA" id="ARBA00022737"/>
    </source>
</evidence>
<accession>A0A1Y2ECS1</accession>
<dbReference type="Proteomes" id="UP000193920">
    <property type="component" value="Unassembled WGS sequence"/>
</dbReference>
<dbReference type="STRING" id="1754190.A0A1Y2ECS1"/>
<dbReference type="Gene3D" id="1.25.40.20">
    <property type="entry name" value="Ankyrin repeat-containing domain"/>
    <property type="match status" value="3"/>
</dbReference>